<protein>
    <recommendedName>
        <fullName evidence="1">DUF218 domain-containing protein</fullName>
    </recommendedName>
</protein>
<dbReference type="Pfam" id="PF02698">
    <property type="entry name" value="DUF218"/>
    <property type="match status" value="1"/>
</dbReference>
<evidence type="ECO:0000313" key="3">
    <source>
        <dbReference type="Proteomes" id="UP000229385"/>
    </source>
</evidence>
<sequence>MKFVRTVFWMILLTSVLCVTGFVFVQMRVGEAAVWIMDEPPQSLVAIVPGASVLGNGTPSDILKDRLLTALELYESGTVEKILVSGDGGSEDYNEVVVMRDFLLEAGAAPEDVFLDHAGFDSYDTMHRARDVFGADEAIVVSQEYHLPRLLYIGRELGIEAYGVTSDRQRYIKASFFKAREGLANIKAVFEVTVGSSPKFLGELIDLSGDGTVTH</sequence>
<dbReference type="CDD" id="cd06259">
    <property type="entry name" value="YdcF-like"/>
    <property type="match status" value="1"/>
</dbReference>
<accession>A0A2M7XE48</accession>
<comment type="caution">
    <text evidence="2">The sequence shown here is derived from an EMBL/GenBank/DDBJ whole genome shotgun (WGS) entry which is preliminary data.</text>
</comment>
<dbReference type="AlphaFoldDB" id="A0A2M7XE48"/>
<dbReference type="PANTHER" id="PTHR30336">
    <property type="entry name" value="INNER MEMBRANE PROTEIN, PROBABLE PERMEASE"/>
    <property type="match status" value="1"/>
</dbReference>
<evidence type="ECO:0000259" key="1">
    <source>
        <dbReference type="Pfam" id="PF02698"/>
    </source>
</evidence>
<proteinExistence type="predicted"/>
<dbReference type="InterPro" id="IPR003848">
    <property type="entry name" value="DUF218"/>
</dbReference>
<evidence type="ECO:0000313" key="2">
    <source>
        <dbReference type="EMBL" id="PJA46125.1"/>
    </source>
</evidence>
<organism evidence="2 3">
    <name type="scientific">Candidatus Uhrbacteria bacterium CG_4_9_14_3_um_filter_50_9</name>
    <dbReference type="NCBI Taxonomy" id="1975035"/>
    <lineage>
        <taxon>Bacteria</taxon>
        <taxon>Candidatus Uhriibacteriota</taxon>
    </lineage>
</organism>
<dbReference type="PANTHER" id="PTHR30336:SF6">
    <property type="entry name" value="INTEGRAL MEMBRANE PROTEIN"/>
    <property type="match status" value="1"/>
</dbReference>
<reference evidence="3" key="1">
    <citation type="submission" date="2017-09" db="EMBL/GenBank/DDBJ databases">
        <title>Depth-based differentiation of microbial function through sediment-hosted aquifers and enrichment of novel symbionts in the deep terrestrial subsurface.</title>
        <authorList>
            <person name="Probst A.J."/>
            <person name="Ladd B."/>
            <person name="Jarett J.K."/>
            <person name="Geller-Mcgrath D.E."/>
            <person name="Sieber C.M.K."/>
            <person name="Emerson J.B."/>
            <person name="Anantharaman K."/>
            <person name="Thomas B.C."/>
            <person name="Malmstrom R."/>
            <person name="Stieglmeier M."/>
            <person name="Klingl A."/>
            <person name="Woyke T."/>
            <person name="Ryan C.M."/>
            <person name="Banfield J.F."/>
        </authorList>
    </citation>
    <scope>NUCLEOTIDE SEQUENCE [LARGE SCALE GENOMIC DNA]</scope>
</reference>
<name>A0A2M7XE48_9BACT</name>
<feature type="domain" description="DUF218" evidence="1">
    <location>
        <begin position="52"/>
        <end position="162"/>
    </location>
</feature>
<dbReference type="GO" id="GO:0005886">
    <property type="term" value="C:plasma membrane"/>
    <property type="evidence" value="ECO:0007669"/>
    <property type="project" value="TreeGrafter"/>
</dbReference>
<dbReference type="InterPro" id="IPR051599">
    <property type="entry name" value="Cell_Envelope_Assoc"/>
</dbReference>
<gene>
    <name evidence="2" type="ORF">CO174_00815</name>
</gene>
<dbReference type="Proteomes" id="UP000229385">
    <property type="component" value="Unassembled WGS sequence"/>
</dbReference>
<dbReference type="EMBL" id="PFWU01000010">
    <property type="protein sequence ID" value="PJA46125.1"/>
    <property type="molecule type" value="Genomic_DNA"/>
</dbReference>